<proteinExistence type="inferred from homology"/>
<dbReference type="PANTHER" id="PTHR47751:SF2">
    <property type="entry name" value="DLTD N-TERMINAL DOMAIN PROTEIN (AFU_ORTHOLOGUE AFUA_8G00380)-RELATED"/>
    <property type="match status" value="1"/>
</dbReference>
<keyword evidence="4" id="KW-1185">Reference proteome</keyword>
<evidence type="ECO:0000313" key="3">
    <source>
        <dbReference type="EMBL" id="KAL2069920.1"/>
    </source>
</evidence>
<reference evidence="3 4" key="1">
    <citation type="journal article" date="2024" name="Commun. Biol.">
        <title>Comparative genomic analysis of thermophilic fungi reveals convergent evolutionary adaptations and gene losses.</title>
        <authorList>
            <person name="Steindorff A.S."/>
            <person name="Aguilar-Pontes M.V."/>
            <person name="Robinson A.J."/>
            <person name="Andreopoulos B."/>
            <person name="LaButti K."/>
            <person name="Kuo A."/>
            <person name="Mondo S."/>
            <person name="Riley R."/>
            <person name="Otillar R."/>
            <person name="Haridas S."/>
            <person name="Lipzen A."/>
            <person name="Grimwood J."/>
            <person name="Schmutz J."/>
            <person name="Clum A."/>
            <person name="Reid I.D."/>
            <person name="Moisan M.C."/>
            <person name="Butler G."/>
            <person name="Nguyen T.T.M."/>
            <person name="Dewar K."/>
            <person name="Conant G."/>
            <person name="Drula E."/>
            <person name="Henrissat B."/>
            <person name="Hansel C."/>
            <person name="Singer S."/>
            <person name="Hutchinson M.I."/>
            <person name="de Vries R.P."/>
            <person name="Natvig D.O."/>
            <person name="Powell A.J."/>
            <person name="Tsang A."/>
            <person name="Grigoriev I.V."/>
        </authorList>
    </citation>
    <scope>NUCLEOTIDE SEQUENCE [LARGE SCALE GENOMIC DNA]</scope>
    <source>
        <strain evidence="3 4">CBS 494.80</strain>
    </source>
</reference>
<comment type="caution">
    <text evidence="3">The sequence shown here is derived from an EMBL/GenBank/DDBJ whole genome shotgun (WGS) entry which is preliminary data.</text>
</comment>
<dbReference type="InterPro" id="IPR000073">
    <property type="entry name" value="AB_hydrolase_1"/>
</dbReference>
<dbReference type="Gene3D" id="3.40.50.1820">
    <property type="entry name" value="alpha/beta hydrolase"/>
    <property type="match status" value="1"/>
</dbReference>
<evidence type="ECO:0000259" key="2">
    <source>
        <dbReference type="Pfam" id="PF12697"/>
    </source>
</evidence>
<feature type="domain" description="AB hydrolase-1" evidence="2">
    <location>
        <begin position="31"/>
        <end position="280"/>
    </location>
</feature>
<sequence length="299" mass="33098">MAGQESVKFKTLDGLMLSGCLYPASRKGPAIIMSPGFNFTKEMFVAEIAEYFQRAGFTTLTYDPRSIGESEGLPRNNIDPVRNAEDYHDALTFLKGHPLVDERRIAFWGFSFSGMVALTAAALDKRAKAVIAVAPLSIFDFEAKKWPRVLAKAMRDRESQLSGNAAFYIPMVTEEGVNPAGFGSGIDKEGLNMLTGAKTLVPNFRLPTTLQSYYNIAAWQPLGLMQHVSPTPVMIVTPEVDHISPADKQKRLIFDKFAEPREHFIVTGKGHMNVLSGDDFERVLHAQVEFLQVSFSSTT</sequence>
<accession>A0ABR4CIY0</accession>
<dbReference type="SUPFAM" id="SSF53474">
    <property type="entry name" value="alpha/beta-Hydrolases"/>
    <property type="match status" value="1"/>
</dbReference>
<name>A0ABR4CIY0_9HELO</name>
<dbReference type="Gene3D" id="1.10.10.800">
    <property type="match status" value="1"/>
</dbReference>
<dbReference type="InterPro" id="IPR029058">
    <property type="entry name" value="AB_hydrolase_fold"/>
</dbReference>
<gene>
    <name evidence="3" type="ORF">VTL71DRAFT_14599</name>
</gene>
<dbReference type="PANTHER" id="PTHR47751">
    <property type="entry name" value="SUPERFAMILY HYDROLASE, PUTATIVE (AFU_ORTHOLOGUE AFUA_2G16580)-RELATED"/>
    <property type="match status" value="1"/>
</dbReference>
<comment type="similarity">
    <text evidence="1">Belongs to the polyketide transferase af380 family.</text>
</comment>
<dbReference type="Proteomes" id="UP001595075">
    <property type="component" value="Unassembled WGS sequence"/>
</dbReference>
<organism evidence="3 4">
    <name type="scientific">Oculimacula yallundae</name>
    <dbReference type="NCBI Taxonomy" id="86028"/>
    <lineage>
        <taxon>Eukaryota</taxon>
        <taxon>Fungi</taxon>
        <taxon>Dikarya</taxon>
        <taxon>Ascomycota</taxon>
        <taxon>Pezizomycotina</taxon>
        <taxon>Leotiomycetes</taxon>
        <taxon>Helotiales</taxon>
        <taxon>Ploettnerulaceae</taxon>
        <taxon>Oculimacula</taxon>
    </lineage>
</organism>
<dbReference type="Pfam" id="PF12697">
    <property type="entry name" value="Abhydrolase_6"/>
    <property type="match status" value="1"/>
</dbReference>
<evidence type="ECO:0000313" key="4">
    <source>
        <dbReference type="Proteomes" id="UP001595075"/>
    </source>
</evidence>
<evidence type="ECO:0000256" key="1">
    <source>
        <dbReference type="ARBA" id="ARBA00029464"/>
    </source>
</evidence>
<protein>
    <recommendedName>
        <fullName evidence="2">AB hydrolase-1 domain-containing protein</fullName>
    </recommendedName>
</protein>
<dbReference type="EMBL" id="JAZHXI010000007">
    <property type="protein sequence ID" value="KAL2069920.1"/>
    <property type="molecule type" value="Genomic_DNA"/>
</dbReference>
<dbReference type="InterPro" id="IPR051411">
    <property type="entry name" value="Polyketide_trans_af380"/>
</dbReference>